<dbReference type="WBParaSite" id="ALUE_0000893601-mRNA-1">
    <property type="protein sequence ID" value="ALUE_0000893601-mRNA-1"/>
    <property type="gene ID" value="ALUE_0000893601"/>
</dbReference>
<keyword evidence="2" id="KW-1185">Reference proteome</keyword>
<evidence type="ECO:0000313" key="2">
    <source>
        <dbReference type="Proteomes" id="UP000036681"/>
    </source>
</evidence>
<evidence type="ECO:0000313" key="3">
    <source>
        <dbReference type="WBParaSite" id="ALUE_0000893601-mRNA-1"/>
    </source>
</evidence>
<feature type="region of interest" description="Disordered" evidence="1">
    <location>
        <begin position="60"/>
        <end position="90"/>
    </location>
</feature>
<evidence type="ECO:0000256" key="1">
    <source>
        <dbReference type="SAM" id="MobiDB-lite"/>
    </source>
</evidence>
<reference evidence="3" key="1">
    <citation type="submission" date="2017-02" db="UniProtKB">
        <authorList>
            <consortium name="WormBaseParasite"/>
        </authorList>
    </citation>
    <scope>IDENTIFICATION</scope>
</reference>
<accession>A0A0M3HZ65</accession>
<proteinExistence type="predicted"/>
<feature type="compositionally biased region" description="Basic residues" evidence="1">
    <location>
        <begin position="64"/>
        <end position="73"/>
    </location>
</feature>
<dbReference type="Proteomes" id="UP000036681">
    <property type="component" value="Unplaced"/>
</dbReference>
<protein>
    <submittedName>
        <fullName evidence="3">Uncharacterized protein</fullName>
    </submittedName>
</protein>
<name>A0A0M3HZ65_ASCLU</name>
<dbReference type="AlphaFoldDB" id="A0A0M3HZ65"/>
<feature type="region of interest" description="Disordered" evidence="1">
    <location>
        <begin position="1"/>
        <end position="27"/>
    </location>
</feature>
<organism evidence="2 3">
    <name type="scientific">Ascaris lumbricoides</name>
    <name type="common">Giant roundworm</name>
    <dbReference type="NCBI Taxonomy" id="6252"/>
    <lineage>
        <taxon>Eukaryota</taxon>
        <taxon>Metazoa</taxon>
        <taxon>Ecdysozoa</taxon>
        <taxon>Nematoda</taxon>
        <taxon>Chromadorea</taxon>
        <taxon>Rhabditida</taxon>
        <taxon>Spirurina</taxon>
        <taxon>Ascaridomorpha</taxon>
        <taxon>Ascaridoidea</taxon>
        <taxon>Ascarididae</taxon>
        <taxon>Ascaris</taxon>
    </lineage>
</organism>
<sequence length="111" mass="12873">MYKKVKQQSDNIPTVDDEEEGAKEWTQRPNTTFLVLLLTTTATWNNPNNNLHKKQNLNVDKRNWQKQRARPTRITHTQSPPPLPTLTRPAISLKTSRDREAIVFHTSKDGK</sequence>